<dbReference type="PANTHER" id="PTHR36305:SF1">
    <property type="entry name" value="PHOSPHATIDYLGLYCEROPHOSPHATASE A"/>
    <property type="match status" value="1"/>
</dbReference>
<dbReference type="STRING" id="206665.SAMN04488516_11341"/>
<dbReference type="OrthoDB" id="9804091at2"/>
<feature type="transmembrane region" description="Helical" evidence="1">
    <location>
        <begin position="124"/>
        <end position="146"/>
    </location>
</feature>
<dbReference type="InterPro" id="IPR007686">
    <property type="entry name" value="YutG/PgpA"/>
</dbReference>
<dbReference type="GO" id="GO:0006655">
    <property type="term" value="P:phosphatidylglycerol biosynthetic process"/>
    <property type="evidence" value="ECO:0007669"/>
    <property type="project" value="UniProtKB-UniPathway"/>
</dbReference>
<feature type="domain" description="YutG/PgpA" evidence="2">
    <location>
        <begin position="8"/>
        <end position="145"/>
    </location>
</feature>
<keyword evidence="1" id="KW-0472">Membrane</keyword>
<evidence type="ECO:0000259" key="2">
    <source>
        <dbReference type="Pfam" id="PF04608"/>
    </source>
</evidence>
<dbReference type="EMBL" id="FNIN01000013">
    <property type="protein sequence ID" value="SDN96429.1"/>
    <property type="molecule type" value="Genomic_DNA"/>
</dbReference>
<dbReference type="InterPro" id="IPR036681">
    <property type="entry name" value="PgpA-like_sf"/>
</dbReference>
<protein>
    <submittedName>
        <fullName evidence="3">Phosphatidylglycerophosphatase A</fullName>
    </submittedName>
</protein>
<dbReference type="Pfam" id="PF04608">
    <property type="entry name" value="PgpA"/>
    <property type="match status" value="1"/>
</dbReference>
<evidence type="ECO:0000313" key="4">
    <source>
        <dbReference type="Proteomes" id="UP000199602"/>
    </source>
</evidence>
<keyword evidence="1" id="KW-0812">Transmembrane</keyword>
<dbReference type="CDD" id="cd06971">
    <property type="entry name" value="PgpA"/>
    <property type="match status" value="1"/>
</dbReference>
<evidence type="ECO:0000256" key="1">
    <source>
        <dbReference type="SAM" id="Phobius"/>
    </source>
</evidence>
<feature type="transmembrane region" description="Helical" evidence="1">
    <location>
        <begin position="12"/>
        <end position="36"/>
    </location>
</feature>
<dbReference type="SUPFAM" id="SSF101307">
    <property type="entry name" value="YutG-like"/>
    <property type="match status" value="1"/>
</dbReference>
<name>A0A1H0FPM6_9BACT</name>
<reference evidence="3 4" key="1">
    <citation type="submission" date="2016-10" db="EMBL/GenBank/DDBJ databases">
        <authorList>
            <person name="de Groot N.N."/>
        </authorList>
    </citation>
    <scope>NUCLEOTIDE SEQUENCE [LARGE SCALE GENOMIC DNA]</scope>
    <source>
        <strain evidence="3 4">DSM 15269</strain>
    </source>
</reference>
<keyword evidence="1" id="KW-1133">Transmembrane helix</keyword>
<dbReference type="InterPro" id="IPR026037">
    <property type="entry name" value="PgpA"/>
</dbReference>
<dbReference type="GO" id="GO:0008962">
    <property type="term" value="F:phosphatidylglycerophosphatase activity"/>
    <property type="evidence" value="ECO:0007669"/>
    <property type="project" value="InterPro"/>
</dbReference>
<organism evidence="3 4">
    <name type="scientific">Desulfonauticus submarinus</name>
    <dbReference type="NCBI Taxonomy" id="206665"/>
    <lineage>
        <taxon>Bacteria</taxon>
        <taxon>Pseudomonadati</taxon>
        <taxon>Thermodesulfobacteriota</taxon>
        <taxon>Desulfovibrionia</taxon>
        <taxon>Desulfovibrionales</taxon>
        <taxon>Desulfonauticaceae</taxon>
        <taxon>Desulfonauticus</taxon>
    </lineage>
</organism>
<proteinExistence type="predicted"/>
<dbReference type="PANTHER" id="PTHR36305">
    <property type="entry name" value="PHOSPHATIDYLGLYCEROPHOSPHATASE A"/>
    <property type="match status" value="1"/>
</dbReference>
<keyword evidence="4" id="KW-1185">Reference proteome</keyword>
<feature type="transmembrane region" description="Helical" evidence="1">
    <location>
        <begin position="42"/>
        <end position="62"/>
    </location>
</feature>
<sequence length="149" mass="16373">MFRIYYYFSSAGPLGFSPIAPGTVGSLLSIFFLFLFPNLTMGIKLIISTIIFVLGAKAASEVEKKLKKQDPSLVVIDEIGGQLLTFLFITKLNILTLAEGFFIFRALDILKPWPISWAEKLPAGIGIMADDYVAGLIGSIILFGMYNLL</sequence>
<dbReference type="Proteomes" id="UP000199602">
    <property type="component" value="Unassembled WGS sequence"/>
</dbReference>
<dbReference type="PIRSF" id="PIRSF006162">
    <property type="entry name" value="PgpA"/>
    <property type="match status" value="1"/>
</dbReference>
<accession>A0A1H0FPM6</accession>
<feature type="transmembrane region" description="Helical" evidence="1">
    <location>
        <begin position="83"/>
        <end position="104"/>
    </location>
</feature>
<dbReference type="UniPathway" id="UPA00084">
    <property type="reaction ID" value="UER00504"/>
</dbReference>
<dbReference type="RefSeq" id="WP_092066223.1">
    <property type="nucleotide sequence ID" value="NZ_FNIN01000013.1"/>
</dbReference>
<evidence type="ECO:0000313" key="3">
    <source>
        <dbReference type="EMBL" id="SDN96429.1"/>
    </source>
</evidence>
<dbReference type="AlphaFoldDB" id="A0A1H0FPM6"/>
<gene>
    <name evidence="3" type="ORF">SAMN04488516_11341</name>
</gene>